<evidence type="ECO:0000259" key="2">
    <source>
        <dbReference type="Pfam" id="PF22483"/>
    </source>
</evidence>
<dbReference type="InterPro" id="IPR054353">
    <property type="entry name" value="IstA-like_C"/>
</dbReference>
<feature type="region of interest" description="Disordered" evidence="1">
    <location>
        <begin position="1"/>
        <end position="59"/>
    </location>
</feature>
<keyword evidence="4" id="KW-1185">Reference proteome</keyword>
<comment type="caution">
    <text evidence="3">The sequence shown here is derived from an EMBL/GenBank/DDBJ whole genome shotgun (WGS) entry which is preliminary data.</text>
</comment>
<evidence type="ECO:0000313" key="3">
    <source>
        <dbReference type="EMBL" id="MFD1935370.1"/>
    </source>
</evidence>
<dbReference type="EMBL" id="JBHUFV010000043">
    <property type="protein sequence ID" value="MFD1935370.1"/>
    <property type="molecule type" value="Genomic_DNA"/>
</dbReference>
<proteinExistence type="predicted"/>
<evidence type="ECO:0000313" key="4">
    <source>
        <dbReference type="Proteomes" id="UP001597368"/>
    </source>
</evidence>
<accession>A0ABW4T2P4</accession>
<organism evidence="3 4">
    <name type="scientific">Nonomuraea mangrovi</name>
    <dbReference type="NCBI Taxonomy" id="2316207"/>
    <lineage>
        <taxon>Bacteria</taxon>
        <taxon>Bacillati</taxon>
        <taxon>Actinomycetota</taxon>
        <taxon>Actinomycetes</taxon>
        <taxon>Streptosporangiales</taxon>
        <taxon>Streptosporangiaceae</taxon>
        <taxon>Nonomuraea</taxon>
    </lineage>
</organism>
<feature type="region of interest" description="Disordered" evidence="1">
    <location>
        <begin position="75"/>
        <end position="138"/>
    </location>
</feature>
<sequence>MRWEQVSSACRKGAPPRSSTHNHPINHPLRALEPARSGVNRPYRCRAHPQWTPQRSTPRLVVVTRRQALGRLQRSADQLAGTGRPAASPQDRVPPGRPVLGRSGRDGRDPGNPATDRLEDLGPATARPLRPSDADDHSVHPAVIGRIVEVTAGLDQVTATCGGKNVARHDRCWAAHQTLTDDADAQADRAFRRQRLVGVPAVMTEVEQRKLTDHDRMFGLSDEEVAV</sequence>
<reference evidence="4" key="1">
    <citation type="journal article" date="2019" name="Int. J. Syst. Evol. Microbiol.">
        <title>The Global Catalogue of Microorganisms (GCM) 10K type strain sequencing project: providing services to taxonomists for standard genome sequencing and annotation.</title>
        <authorList>
            <consortium name="The Broad Institute Genomics Platform"/>
            <consortium name="The Broad Institute Genome Sequencing Center for Infectious Disease"/>
            <person name="Wu L."/>
            <person name="Ma J."/>
        </authorList>
    </citation>
    <scope>NUCLEOTIDE SEQUENCE [LARGE SCALE GENOMIC DNA]</scope>
    <source>
        <strain evidence="4">ICMP 6774ER</strain>
    </source>
</reference>
<evidence type="ECO:0000256" key="1">
    <source>
        <dbReference type="SAM" id="MobiDB-lite"/>
    </source>
</evidence>
<gene>
    <name evidence="3" type="ORF">ACFSKW_28230</name>
</gene>
<dbReference type="Pfam" id="PF22483">
    <property type="entry name" value="Mu-transpos_C_2"/>
    <property type="match status" value="1"/>
</dbReference>
<dbReference type="Proteomes" id="UP001597368">
    <property type="component" value="Unassembled WGS sequence"/>
</dbReference>
<feature type="domain" description="Transposase for insertion sequence element IS21-like C-terminal" evidence="2">
    <location>
        <begin position="134"/>
        <end position="181"/>
    </location>
</feature>
<name>A0ABW4T2P4_9ACTN</name>
<protein>
    <recommendedName>
        <fullName evidence="2">Transposase for insertion sequence element IS21-like C-terminal domain-containing protein</fullName>
    </recommendedName>
</protein>
<dbReference type="RefSeq" id="WP_379575487.1">
    <property type="nucleotide sequence ID" value="NZ_JBHUFV010000043.1"/>
</dbReference>